<comment type="similarity">
    <text evidence="3">Belongs to the GST superfamily. Sigma family.</text>
</comment>
<evidence type="ECO:0000256" key="3">
    <source>
        <dbReference type="ARBA" id="ARBA00038317"/>
    </source>
</evidence>
<dbReference type="InterPro" id="IPR050213">
    <property type="entry name" value="GST_superfamily"/>
</dbReference>
<evidence type="ECO:0000259" key="5">
    <source>
        <dbReference type="PROSITE" id="PS50404"/>
    </source>
</evidence>
<protein>
    <recommendedName>
        <fullName evidence="1">glutathione transferase</fullName>
        <ecNumber evidence="1">2.5.1.18</ecNumber>
    </recommendedName>
</protein>
<dbReference type="EMBL" id="JAXCGZ010019195">
    <property type="protein sequence ID" value="KAK7066435.1"/>
    <property type="molecule type" value="Genomic_DNA"/>
</dbReference>
<dbReference type="InterPro" id="IPR004046">
    <property type="entry name" value="GST_C"/>
</dbReference>
<comment type="caution">
    <text evidence="7">The sequence shown here is derived from an EMBL/GenBank/DDBJ whole genome shotgun (WGS) entry which is preliminary data.</text>
</comment>
<dbReference type="InterPro" id="IPR036249">
    <property type="entry name" value="Thioredoxin-like_sf"/>
</dbReference>
<evidence type="ECO:0000256" key="2">
    <source>
        <dbReference type="ARBA" id="ARBA00022679"/>
    </source>
</evidence>
<organism evidence="7 8">
    <name type="scientific">Halocaridina rubra</name>
    <name type="common">Hawaiian red shrimp</name>
    <dbReference type="NCBI Taxonomy" id="373956"/>
    <lineage>
        <taxon>Eukaryota</taxon>
        <taxon>Metazoa</taxon>
        <taxon>Ecdysozoa</taxon>
        <taxon>Arthropoda</taxon>
        <taxon>Crustacea</taxon>
        <taxon>Multicrustacea</taxon>
        <taxon>Malacostraca</taxon>
        <taxon>Eumalacostraca</taxon>
        <taxon>Eucarida</taxon>
        <taxon>Decapoda</taxon>
        <taxon>Pleocyemata</taxon>
        <taxon>Caridea</taxon>
        <taxon>Atyoidea</taxon>
        <taxon>Atyidae</taxon>
        <taxon>Halocaridina</taxon>
    </lineage>
</organism>
<dbReference type="Pfam" id="PF14497">
    <property type="entry name" value="GST_C_3"/>
    <property type="match status" value="1"/>
</dbReference>
<feature type="domain" description="GST C-terminal" evidence="6">
    <location>
        <begin position="81"/>
        <end position="203"/>
    </location>
</feature>
<feature type="domain" description="GST N-terminal" evidence="5">
    <location>
        <begin position="2"/>
        <end position="79"/>
    </location>
</feature>
<dbReference type="SUPFAM" id="SSF47616">
    <property type="entry name" value="GST C-terminal domain-like"/>
    <property type="match status" value="1"/>
</dbReference>
<proteinExistence type="inferred from homology"/>
<dbReference type="GO" id="GO:0004364">
    <property type="term" value="F:glutathione transferase activity"/>
    <property type="evidence" value="ECO:0007669"/>
    <property type="project" value="UniProtKB-EC"/>
</dbReference>
<accession>A0AAN8WHK4</accession>
<dbReference type="AlphaFoldDB" id="A0AAN8WHK4"/>
<gene>
    <name evidence="7" type="ORF">SK128_013772</name>
</gene>
<dbReference type="Proteomes" id="UP001381693">
    <property type="component" value="Unassembled WGS sequence"/>
</dbReference>
<keyword evidence="2" id="KW-0808">Transferase</keyword>
<dbReference type="CDD" id="cd03039">
    <property type="entry name" value="GST_N_Sigma_like"/>
    <property type="match status" value="1"/>
</dbReference>
<evidence type="ECO:0000313" key="8">
    <source>
        <dbReference type="Proteomes" id="UP001381693"/>
    </source>
</evidence>
<dbReference type="PANTHER" id="PTHR11571">
    <property type="entry name" value="GLUTATHIONE S-TRANSFERASE"/>
    <property type="match status" value="1"/>
</dbReference>
<dbReference type="GO" id="GO:0004602">
    <property type="term" value="F:glutathione peroxidase activity"/>
    <property type="evidence" value="ECO:0007669"/>
    <property type="project" value="UniProtKB-ARBA"/>
</dbReference>
<dbReference type="InterPro" id="IPR036282">
    <property type="entry name" value="Glutathione-S-Trfase_C_sf"/>
</dbReference>
<name>A0AAN8WHK4_HALRR</name>
<dbReference type="Pfam" id="PF02798">
    <property type="entry name" value="GST_N"/>
    <property type="match status" value="1"/>
</dbReference>
<dbReference type="EC" id="2.5.1.18" evidence="1"/>
<evidence type="ECO:0000259" key="6">
    <source>
        <dbReference type="PROSITE" id="PS50405"/>
    </source>
</evidence>
<comment type="catalytic activity">
    <reaction evidence="4">
        <text>RX + glutathione = an S-substituted glutathione + a halide anion + H(+)</text>
        <dbReference type="Rhea" id="RHEA:16437"/>
        <dbReference type="ChEBI" id="CHEBI:15378"/>
        <dbReference type="ChEBI" id="CHEBI:16042"/>
        <dbReference type="ChEBI" id="CHEBI:17792"/>
        <dbReference type="ChEBI" id="CHEBI:57925"/>
        <dbReference type="ChEBI" id="CHEBI:90779"/>
        <dbReference type="EC" id="2.5.1.18"/>
    </reaction>
</comment>
<dbReference type="SFLD" id="SFLDG00363">
    <property type="entry name" value="AMPS_(cytGST):_Alpha-__Mu-__Pi"/>
    <property type="match status" value="1"/>
</dbReference>
<dbReference type="CDD" id="cd03192">
    <property type="entry name" value="GST_C_Sigma_like"/>
    <property type="match status" value="1"/>
</dbReference>
<keyword evidence="8" id="KW-1185">Reference proteome</keyword>
<dbReference type="SUPFAM" id="SSF52833">
    <property type="entry name" value="Thioredoxin-like"/>
    <property type="match status" value="1"/>
</dbReference>
<dbReference type="PROSITE" id="PS50405">
    <property type="entry name" value="GST_CTER"/>
    <property type="match status" value="1"/>
</dbReference>
<dbReference type="Gene3D" id="3.40.30.10">
    <property type="entry name" value="Glutaredoxin"/>
    <property type="match status" value="1"/>
</dbReference>
<dbReference type="SFLD" id="SFLDS00019">
    <property type="entry name" value="Glutathione_Transferase_(cytos"/>
    <property type="match status" value="1"/>
</dbReference>
<reference evidence="7 8" key="1">
    <citation type="submission" date="2023-11" db="EMBL/GenBank/DDBJ databases">
        <title>Halocaridina rubra genome assembly.</title>
        <authorList>
            <person name="Smith C."/>
        </authorList>
    </citation>
    <scope>NUCLEOTIDE SEQUENCE [LARGE SCALE GENOMIC DNA]</scope>
    <source>
        <strain evidence="7">EP-1</strain>
        <tissue evidence="7">Whole</tissue>
    </source>
</reference>
<dbReference type="PANTHER" id="PTHR11571:SF224">
    <property type="entry name" value="HEMATOPOIETIC PROSTAGLANDIN D SYNTHASE"/>
    <property type="match status" value="1"/>
</dbReference>
<evidence type="ECO:0000313" key="7">
    <source>
        <dbReference type="EMBL" id="KAK7066435.1"/>
    </source>
</evidence>
<dbReference type="SFLD" id="SFLDG01205">
    <property type="entry name" value="AMPS.1"/>
    <property type="match status" value="1"/>
</dbReference>
<dbReference type="PROSITE" id="PS50404">
    <property type="entry name" value="GST_NTER"/>
    <property type="match status" value="1"/>
</dbReference>
<dbReference type="InterPro" id="IPR040079">
    <property type="entry name" value="Glutathione_S-Trfase"/>
</dbReference>
<dbReference type="FunFam" id="3.40.30.10:FF:000035">
    <property type="entry name" value="hematopoietic prostaglandin D synthase"/>
    <property type="match status" value="1"/>
</dbReference>
<dbReference type="InterPro" id="IPR004045">
    <property type="entry name" value="Glutathione_S-Trfase_N"/>
</dbReference>
<evidence type="ECO:0000256" key="4">
    <source>
        <dbReference type="ARBA" id="ARBA00047960"/>
    </source>
</evidence>
<evidence type="ECO:0000256" key="1">
    <source>
        <dbReference type="ARBA" id="ARBA00012452"/>
    </source>
</evidence>
<dbReference type="Gene3D" id="1.20.1050.10">
    <property type="match status" value="1"/>
</dbReference>
<sequence length="203" mass="23260">MPEYKLIYFNARGRAELTRWLFAYGGVNYVDERITREEWPDKKPNIPGGRVPVLMIGDKPLPQSLAIARYVAKEVGLVPEDNLKAAYCDALADTLAEMMGKVYEVMMSSKTEEEKNQLFKDEVYPKAMVPVLTRLQKRLSENEWFAGDKISWSDIMISLVFGEIHKKKTEFIDPFPAVMGIVNKVRALPKIKDWIAKAPETQF</sequence>
<dbReference type="InterPro" id="IPR010987">
    <property type="entry name" value="Glutathione-S-Trfase_C-like"/>
</dbReference>
<dbReference type="GO" id="GO:0006749">
    <property type="term" value="P:glutathione metabolic process"/>
    <property type="evidence" value="ECO:0007669"/>
    <property type="project" value="TreeGrafter"/>
</dbReference>